<gene>
    <name evidence="7" type="ORF">ARC23_03305</name>
</gene>
<dbReference type="AlphaFoldDB" id="A0A0R0AYU8"/>
<reference evidence="7 8" key="1">
    <citation type="journal article" date="2016" name="Front. Microbiol.">
        <title>Genome Sequence of Type Strains of Genus Stenotrophomonas.</title>
        <authorList>
            <person name="Patil P.P."/>
            <person name="Midha S."/>
            <person name="Kumar S."/>
            <person name="Patil P.B."/>
        </authorList>
    </citation>
    <scope>NUCLEOTIDE SEQUENCE [LARGE SCALE GENOMIC DNA]</scope>
    <source>
        <strain evidence="7 8">LMG 978</strain>
    </source>
</reference>
<sequence>MGAGTRMIPLLLAGMLPATPVLAATPSAGAACAPLATVPGLRDAKVTALSMQPRDGRCVVEVTASDGKALLRQQQVLEVLAQHACAAPAEVTVDSLRPSLLLRTPKRCAARSSQDLFTGEGLPWVQPRGKLPRYPREAMEQGLSGRSLLKALIDVHGAVAAVIVETSSGHAVLDEAAVQELRGWQFVRSDTGSPAPALTIVRVPMRYEFVE</sequence>
<feature type="chain" id="PRO_5006391543" evidence="5">
    <location>
        <begin position="24"/>
        <end position="211"/>
    </location>
</feature>
<evidence type="ECO:0000313" key="7">
    <source>
        <dbReference type="EMBL" id="KRG47602.1"/>
    </source>
</evidence>
<protein>
    <submittedName>
        <fullName evidence="7">Energy transducer TonB</fullName>
    </submittedName>
</protein>
<keyword evidence="3" id="KW-1133">Transmembrane helix</keyword>
<dbReference type="GO" id="GO:0016020">
    <property type="term" value="C:membrane"/>
    <property type="evidence" value="ECO:0007669"/>
    <property type="project" value="UniProtKB-SubCell"/>
</dbReference>
<feature type="domain" description="TonB C-terminal" evidence="6">
    <location>
        <begin position="119"/>
        <end position="211"/>
    </location>
</feature>
<accession>A0A0R0AYU8</accession>
<evidence type="ECO:0000256" key="4">
    <source>
        <dbReference type="ARBA" id="ARBA00023136"/>
    </source>
</evidence>
<name>A0A0R0AYU8_9GAMM</name>
<proteinExistence type="predicted"/>
<evidence type="ECO:0000256" key="3">
    <source>
        <dbReference type="ARBA" id="ARBA00022989"/>
    </source>
</evidence>
<organism evidence="7 8">
    <name type="scientific">Stenotrophomonas beteli</name>
    <dbReference type="NCBI Taxonomy" id="3384461"/>
    <lineage>
        <taxon>Bacteria</taxon>
        <taxon>Pseudomonadati</taxon>
        <taxon>Pseudomonadota</taxon>
        <taxon>Gammaproteobacteria</taxon>
        <taxon>Lysobacterales</taxon>
        <taxon>Lysobacteraceae</taxon>
        <taxon>Stenotrophomonas</taxon>
        <taxon>Stenotrophomonas maltophilia group</taxon>
    </lineage>
</organism>
<evidence type="ECO:0000256" key="5">
    <source>
        <dbReference type="SAM" id="SignalP"/>
    </source>
</evidence>
<comment type="caution">
    <text evidence="7">The sequence shown here is derived from an EMBL/GenBank/DDBJ whole genome shotgun (WGS) entry which is preliminary data.</text>
</comment>
<dbReference type="PROSITE" id="PS51257">
    <property type="entry name" value="PROKAR_LIPOPROTEIN"/>
    <property type="match status" value="1"/>
</dbReference>
<dbReference type="PROSITE" id="PS52015">
    <property type="entry name" value="TONB_CTD"/>
    <property type="match status" value="1"/>
</dbReference>
<keyword evidence="5" id="KW-0732">Signal</keyword>
<dbReference type="Proteomes" id="UP000051757">
    <property type="component" value="Unassembled WGS sequence"/>
</dbReference>
<evidence type="ECO:0000256" key="2">
    <source>
        <dbReference type="ARBA" id="ARBA00022692"/>
    </source>
</evidence>
<evidence type="ECO:0000313" key="8">
    <source>
        <dbReference type="Proteomes" id="UP000051757"/>
    </source>
</evidence>
<dbReference type="Pfam" id="PF03544">
    <property type="entry name" value="TonB_C"/>
    <property type="match status" value="1"/>
</dbReference>
<keyword evidence="8" id="KW-1185">Reference proteome</keyword>
<evidence type="ECO:0000256" key="1">
    <source>
        <dbReference type="ARBA" id="ARBA00004167"/>
    </source>
</evidence>
<dbReference type="EMBL" id="LLXV01000077">
    <property type="protein sequence ID" value="KRG47602.1"/>
    <property type="molecule type" value="Genomic_DNA"/>
</dbReference>
<evidence type="ECO:0000259" key="6">
    <source>
        <dbReference type="PROSITE" id="PS52015"/>
    </source>
</evidence>
<dbReference type="NCBIfam" id="TIGR01352">
    <property type="entry name" value="tonB_Cterm"/>
    <property type="match status" value="1"/>
</dbReference>
<dbReference type="InterPro" id="IPR006260">
    <property type="entry name" value="TonB/TolA_C"/>
</dbReference>
<keyword evidence="4" id="KW-0472">Membrane</keyword>
<dbReference type="SUPFAM" id="SSF74653">
    <property type="entry name" value="TolA/TonB C-terminal domain"/>
    <property type="match status" value="1"/>
</dbReference>
<dbReference type="Gene3D" id="3.30.1150.10">
    <property type="match status" value="1"/>
</dbReference>
<dbReference type="InterPro" id="IPR037682">
    <property type="entry name" value="TonB_C"/>
</dbReference>
<keyword evidence="2" id="KW-0812">Transmembrane</keyword>
<comment type="subcellular location">
    <subcellularLocation>
        <location evidence="1">Membrane</location>
        <topology evidence="1">Single-pass membrane protein</topology>
    </subcellularLocation>
</comment>
<dbReference type="GO" id="GO:0055085">
    <property type="term" value="P:transmembrane transport"/>
    <property type="evidence" value="ECO:0007669"/>
    <property type="project" value="InterPro"/>
</dbReference>
<feature type="signal peptide" evidence="5">
    <location>
        <begin position="1"/>
        <end position="23"/>
    </location>
</feature>